<accession>A0A3S9HZT7</accession>
<proteinExistence type="predicted"/>
<sequence length="173" mass="18410">MGVLRRIWRHRGRRIGAVAALVVVTVGGAVACDPAGLSSASVAYTTDQTVTKELNRQHANVQWLTCTASYGNRSTPTATENAVAEVHCTGETDNGKDIKVDGKITRVVNGQCVRGELTAKIDGKQWFQVNGLGNCNATPEPAGNNNPGATVTVTVTETVWCDKYPDCRPVQGK</sequence>
<dbReference type="EMBL" id="CP034463">
    <property type="protein sequence ID" value="AZP17625.1"/>
    <property type="molecule type" value="Genomic_DNA"/>
</dbReference>
<reference evidence="1 2" key="1">
    <citation type="submission" date="2018-12" db="EMBL/GenBank/DDBJ databases">
        <authorList>
            <person name="Li K."/>
        </authorList>
    </citation>
    <scope>NUCLEOTIDE SEQUENCE [LARGE SCALE GENOMIC DNA]</scope>
    <source>
        <strain evidence="2">CR22</strain>
    </source>
</reference>
<dbReference type="AlphaFoldDB" id="A0A3S9HZT7"/>
<name>A0A3S9HZT7_9ACTN</name>
<protein>
    <recommendedName>
        <fullName evidence="3">Lipoprotein</fullName>
    </recommendedName>
</protein>
<evidence type="ECO:0000313" key="2">
    <source>
        <dbReference type="Proteomes" id="UP000280197"/>
    </source>
</evidence>
<organism evidence="1 2">
    <name type="scientific">Streptomyces aquilus</name>
    <dbReference type="NCBI Taxonomy" id="2548456"/>
    <lineage>
        <taxon>Bacteria</taxon>
        <taxon>Bacillati</taxon>
        <taxon>Actinomycetota</taxon>
        <taxon>Actinomycetes</taxon>
        <taxon>Kitasatosporales</taxon>
        <taxon>Streptomycetaceae</taxon>
        <taxon>Streptomyces</taxon>
    </lineage>
</organism>
<dbReference type="KEGG" id="saqu:EJC51_16805"/>
<dbReference type="Proteomes" id="UP000280197">
    <property type="component" value="Chromosome"/>
</dbReference>
<evidence type="ECO:0008006" key="3">
    <source>
        <dbReference type="Google" id="ProtNLM"/>
    </source>
</evidence>
<keyword evidence="2" id="KW-1185">Reference proteome</keyword>
<dbReference type="PROSITE" id="PS51257">
    <property type="entry name" value="PROKAR_LIPOPROTEIN"/>
    <property type="match status" value="1"/>
</dbReference>
<dbReference type="RefSeq" id="WP_126271834.1">
    <property type="nucleotide sequence ID" value="NZ_CP034463.1"/>
</dbReference>
<evidence type="ECO:0000313" key="1">
    <source>
        <dbReference type="EMBL" id="AZP17625.1"/>
    </source>
</evidence>
<gene>
    <name evidence="1" type="ORF">EJC51_16805</name>
</gene>